<keyword evidence="12" id="KW-1185">Reference proteome</keyword>
<dbReference type="GO" id="GO:0006779">
    <property type="term" value="P:porphyrin-containing compound biosynthetic process"/>
    <property type="evidence" value="ECO:0007669"/>
    <property type="project" value="InterPro"/>
</dbReference>
<dbReference type="InterPro" id="IPR010723">
    <property type="entry name" value="HemN_C"/>
</dbReference>
<evidence type="ECO:0000256" key="8">
    <source>
        <dbReference type="ARBA" id="ARBA00023186"/>
    </source>
</evidence>
<dbReference type="PROSITE" id="PS51918">
    <property type="entry name" value="RADICAL_SAM"/>
    <property type="match status" value="1"/>
</dbReference>
<dbReference type="GO" id="GO:0005737">
    <property type="term" value="C:cytoplasm"/>
    <property type="evidence" value="ECO:0007669"/>
    <property type="project" value="UniProtKB-SubCell"/>
</dbReference>
<dbReference type="SFLD" id="SFLDG01065">
    <property type="entry name" value="anaerobic_coproporphyrinogen-I"/>
    <property type="match status" value="1"/>
</dbReference>
<dbReference type="InterPro" id="IPR034505">
    <property type="entry name" value="Coproporphyrinogen-III_oxidase"/>
</dbReference>
<keyword evidence="4 9" id="KW-0949">S-adenosyl-L-methionine</keyword>
<dbReference type="SFLD" id="SFLDF00288">
    <property type="entry name" value="HemN-like__clustered_with_nucl"/>
    <property type="match status" value="1"/>
</dbReference>
<evidence type="ECO:0000313" key="12">
    <source>
        <dbReference type="Proteomes" id="UP000263232"/>
    </source>
</evidence>
<proteinExistence type="inferred from homology"/>
<organism evidence="11 12">
    <name type="scientific">Suicoccus acidiformans</name>
    <dbReference type="NCBI Taxonomy" id="2036206"/>
    <lineage>
        <taxon>Bacteria</taxon>
        <taxon>Bacillati</taxon>
        <taxon>Bacillota</taxon>
        <taxon>Bacilli</taxon>
        <taxon>Lactobacillales</taxon>
        <taxon>Aerococcaceae</taxon>
        <taxon>Suicoccus</taxon>
    </lineage>
</organism>
<dbReference type="RefSeq" id="WP_118991043.1">
    <property type="nucleotide sequence ID" value="NZ_CP023434.1"/>
</dbReference>
<protein>
    <recommendedName>
        <fullName evidence="2 9">Heme chaperone HemW</fullName>
    </recommendedName>
</protein>
<dbReference type="SFLD" id="SFLDF00562">
    <property type="entry name" value="HemN-like__clustered_with_heat"/>
    <property type="match status" value="1"/>
</dbReference>
<reference evidence="11 12" key="1">
    <citation type="submission" date="2017-09" db="EMBL/GenBank/DDBJ databases">
        <title>Complete genome sequence of Oxytococcus suis strain ZY16052.</title>
        <authorList>
            <person name="Li F."/>
        </authorList>
    </citation>
    <scope>NUCLEOTIDE SEQUENCE [LARGE SCALE GENOMIC DNA]</scope>
    <source>
        <strain evidence="11 12">ZY16052</strain>
    </source>
</reference>
<evidence type="ECO:0000256" key="3">
    <source>
        <dbReference type="ARBA" id="ARBA00022617"/>
    </source>
</evidence>
<dbReference type="Proteomes" id="UP000263232">
    <property type="component" value="Chromosome"/>
</dbReference>
<evidence type="ECO:0000256" key="1">
    <source>
        <dbReference type="ARBA" id="ARBA00006100"/>
    </source>
</evidence>
<dbReference type="OrthoDB" id="9808022at2"/>
<keyword evidence="3 9" id="KW-0349">Heme</keyword>
<comment type="similarity">
    <text evidence="1">Belongs to the anaerobic coproporphyrinogen-III oxidase family. HemW subfamily.</text>
</comment>
<evidence type="ECO:0000256" key="7">
    <source>
        <dbReference type="ARBA" id="ARBA00023014"/>
    </source>
</evidence>
<evidence type="ECO:0000256" key="5">
    <source>
        <dbReference type="ARBA" id="ARBA00022723"/>
    </source>
</evidence>
<dbReference type="SFLD" id="SFLDS00029">
    <property type="entry name" value="Radical_SAM"/>
    <property type="match status" value="1"/>
</dbReference>
<dbReference type="InterPro" id="IPR013785">
    <property type="entry name" value="Aldolase_TIM"/>
</dbReference>
<comment type="function">
    <text evidence="9">Probably acts as a heme chaperone, transferring heme to an unknown acceptor. Binds one molecule of heme per monomer, possibly covalently. Binds 1 [4Fe-4S] cluster. The cluster is coordinated with 3 cysteines and an exchangeable S-adenosyl-L-methionine.</text>
</comment>
<dbReference type="PANTHER" id="PTHR13932:SF5">
    <property type="entry name" value="RADICAL S-ADENOSYL METHIONINE DOMAIN-CONTAINING PROTEIN 1, MITOCHONDRIAL"/>
    <property type="match status" value="1"/>
</dbReference>
<dbReference type="EMBL" id="CP023434">
    <property type="protein sequence ID" value="AXY26147.1"/>
    <property type="molecule type" value="Genomic_DNA"/>
</dbReference>
<dbReference type="Pfam" id="PF06969">
    <property type="entry name" value="HemN_C"/>
    <property type="match status" value="1"/>
</dbReference>
<dbReference type="SUPFAM" id="SSF102114">
    <property type="entry name" value="Radical SAM enzymes"/>
    <property type="match status" value="1"/>
</dbReference>
<evidence type="ECO:0000256" key="6">
    <source>
        <dbReference type="ARBA" id="ARBA00023004"/>
    </source>
</evidence>
<dbReference type="GO" id="GO:0051539">
    <property type="term" value="F:4 iron, 4 sulfur cluster binding"/>
    <property type="evidence" value="ECO:0007669"/>
    <property type="project" value="UniProtKB-UniRule"/>
</dbReference>
<evidence type="ECO:0000259" key="10">
    <source>
        <dbReference type="PROSITE" id="PS51918"/>
    </source>
</evidence>
<dbReference type="PANTHER" id="PTHR13932">
    <property type="entry name" value="COPROPORPHYRINIGEN III OXIDASE"/>
    <property type="match status" value="1"/>
</dbReference>
<keyword evidence="5 9" id="KW-0479">Metal-binding</keyword>
<evidence type="ECO:0000256" key="9">
    <source>
        <dbReference type="RuleBase" id="RU364116"/>
    </source>
</evidence>
<keyword evidence="9" id="KW-0963">Cytoplasm</keyword>
<evidence type="ECO:0000256" key="4">
    <source>
        <dbReference type="ARBA" id="ARBA00022691"/>
    </source>
</evidence>
<sequence>MQKLGLYIHIPFCAKRCNYCAFLTFAENDQMIEGYVEHLIKEIALYQTDAYEVDTIYIGGGTPSHIPAEQMAKVLEAVKQYFLVSETCEVTIEMNPESVTLEKLAAYQAMGINRYSMGVQSFNDEVLAIMGRVHNRAKALDKIRLLHEASIDNFSIDLMFANPKQDVSVLTEDIETLLRMQVPHVSVYSLMFEPHTNFTKWLREGQISQVDDETDRQMYHLIQERLIADGLEQYEISNFARPGKACRHNLKYWRLEDYLGLGLGASSNIGLERFTNYQNFLTYYEAIDRGERPVETLETMPLEEREKEFIMLNTRLIQGFSIKEMNQRFGIDFLEKYQAPIAKHLATGLVEIQGDRFKFTPYGLDVGNQFYVDIF</sequence>
<dbReference type="SMART" id="SM00729">
    <property type="entry name" value="Elp3"/>
    <property type="match status" value="1"/>
</dbReference>
<dbReference type="InterPro" id="IPR007197">
    <property type="entry name" value="rSAM"/>
</dbReference>
<dbReference type="InterPro" id="IPR004559">
    <property type="entry name" value="HemW-like"/>
</dbReference>
<keyword evidence="6 9" id="KW-0408">Iron</keyword>
<keyword evidence="8 9" id="KW-0143">Chaperone</keyword>
<dbReference type="AlphaFoldDB" id="A0A347WM40"/>
<dbReference type="GO" id="GO:0046872">
    <property type="term" value="F:metal ion binding"/>
    <property type="evidence" value="ECO:0007669"/>
    <property type="project" value="UniProtKB-UniRule"/>
</dbReference>
<dbReference type="Gene3D" id="3.20.20.70">
    <property type="entry name" value="Aldolase class I"/>
    <property type="match status" value="1"/>
</dbReference>
<dbReference type="NCBIfam" id="TIGR00539">
    <property type="entry name" value="hemN_rel"/>
    <property type="match status" value="1"/>
</dbReference>
<dbReference type="SFLD" id="SFLDG01082">
    <property type="entry name" value="B12-binding_domain_containing"/>
    <property type="match status" value="1"/>
</dbReference>
<evidence type="ECO:0000313" key="11">
    <source>
        <dbReference type="EMBL" id="AXY26147.1"/>
    </source>
</evidence>
<dbReference type="InterPro" id="IPR058240">
    <property type="entry name" value="rSAM_sf"/>
</dbReference>
<dbReference type="Pfam" id="PF04055">
    <property type="entry name" value="Radical_SAM"/>
    <property type="match status" value="1"/>
</dbReference>
<feature type="domain" description="Radical SAM core" evidence="10">
    <location>
        <begin position="1"/>
        <end position="232"/>
    </location>
</feature>
<evidence type="ECO:0000256" key="2">
    <source>
        <dbReference type="ARBA" id="ARBA00017228"/>
    </source>
</evidence>
<dbReference type="CDD" id="cd01335">
    <property type="entry name" value="Radical_SAM"/>
    <property type="match status" value="1"/>
</dbReference>
<keyword evidence="9" id="KW-0004">4Fe-4S</keyword>
<accession>A0A347WM40</accession>
<keyword evidence="7 9" id="KW-0411">Iron-sulfur</keyword>
<comment type="subcellular location">
    <subcellularLocation>
        <location evidence="9">Cytoplasm</location>
    </subcellularLocation>
</comment>
<name>A0A347WM40_9LACT</name>
<dbReference type="GO" id="GO:0004109">
    <property type="term" value="F:coproporphyrinogen oxidase activity"/>
    <property type="evidence" value="ECO:0007669"/>
    <property type="project" value="InterPro"/>
</dbReference>
<dbReference type="InterPro" id="IPR006638">
    <property type="entry name" value="Elp3/MiaA/NifB-like_rSAM"/>
</dbReference>
<gene>
    <name evidence="11" type="ORF">CL176_09125</name>
</gene>
<dbReference type="KEGG" id="abae:CL176_09125"/>